<dbReference type="HOGENOM" id="CLU_133781_3_1_10"/>
<dbReference type="KEGG" id="rbc:BN938_2471"/>
<reference evidence="2" key="1">
    <citation type="submission" date="2014-01" db="EMBL/GenBank/DDBJ databases">
        <authorList>
            <person name="Nelson M."/>
        </authorList>
    </citation>
    <scope>NUCLEOTIDE SEQUENCE</scope>
</reference>
<reference evidence="2 4" key="2">
    <citation type="journal article" date="2015" name="Genome Announc.">
        <title>Complete Genome Sequence of the Novel Leech Symbiont Mucinivorans hirudinis M3T.</title>
        <authorList>
            <person name="Nelson M.C."/>
            <person name="Bomar L."/>
            <person name="Graf J."/>
        </authorList>
    </citation>
    <scope>NUCLEOTIDE SEQUENCE [LARGE SCALE GENOMIC DNA]</scope>
    <source>
        <strain evidence="4">M3</strain>
    </source>
</reference>
<dbReference type="AlphaFoldDB" id="A0A060R6P6"/>
<feature type="domain" description="Helix-turn-helix" evidence="1">
    <location>
        <begin position="42"/>
        <end position="93"/>
    </location>
</feature>
<evidence type="ECO:0000313" key="2">
    <source>
        <dbReference type="EMBL" id="CDN30776.1"/>
    </source>
</evidence>
<organism evidence="2 4">
    <name type="scientific">Mucinivorans hirudinis</name>
    <dbReference type="NCBI Taxonomy" id="1433126"/>
    <lineage>
        <taxon>Bacteria</taxon>
        <taxon>Pseudomonadati</taxon>
        <taxon>Bacteroidota</taxon>
        <taxon>Bacteroidia</taxon>
        <taxon>Bacteroidales</taxon>
        <taxon>Rikenellaceae</taxon>
        <taxon>Mucinivorans</taxon>
    </lineage>
</organism>
<dbReference type="SUPFAM" id="SSF46955">
    <property type="entry name" value="Putative DNA-binding domain"/>
    <property type="match status" value="1"/>
</dbReference>
<accession>A0A060R6P6</accession>
<keyword evidence="4" id="KW-1185">Reference proteome</keyword>
<dbReference type="STRING" id="1433126.BN938_0671"/>
<dbReference type="PANTHER" id="PTHR34585">
    <property type="match status" value="1"/>
</dbReference>
<gene>
    <name evidence="2" type="ORF">BN938_0671</name>
    <name evidence="3" type="ORF">BN938_2471</name>
</gene>
<dbReference type="OrthoDB" id="769412at2"/>
<dbReference type="Pfam" id="PF12728">
    <property type="entry name" value="HTH_17"/>
    <property type="match status" value="1"/>
</dbReference>
<dbReference type="InterPro" id="IPR009061">
    <property type="entry name" value="DNA-bd_dom_put_sf"/>
</dbReference>
<dbReference type="PATRIC" id="fig|1433126.3.peg.2448"/>
<name>A0A060R6P6_9BACT</name>
<dbReference type="eggNOG" id="ENOG5033VRV">
    <property type="taxonomic scope" value="Bacteria"/>
</dbReference>
<dbReference type="EMBL" id="HG934468">
    <property type="protein sequence ID" value="CDN32541.1"/>
    <property type="molecule type" value="Genomic_DNA"/>
</dbReference>
<evidence type="ECO:0000313" key="4">
    <source>
        <dbReference type="Proteomes" id="UP000027616"/>
    </source>
</evidence>
<proteinExistence type="predicted"/>
<dbReference type="KEGG" id="rbc:BN938_0671"/>
<dbReference type="InterPro" id="IPR041657">
    <property type="entry name" value="HTH_17"/>
</dbReference>
<evidence type="ECO:0000313" key="3">
    <source>
        <dbReference type="EMBL" id="CDN32541.1"/>
    </source>
</evidence>
<sequence>MSEIITHQSERVTRFLSTIDRMMEALDGLSKSHAPRFGGEHYVTDAELTERLKISDRTTQEWRSSGKIDYIQFEKKGKILYRESDIQKFLEKHYLKSWK</sequence>
<dbReference type="PANTHER" id="PTHR34585:SF22">
    <property type="entry name" value="HELIX-TURN-HELIX DOMAIN-CONTAINING PROTEIN"/>
    <property type="match status" value="1"/>
</dbReference>
<dbReference type="Proteomes" id="UP000027616">
    <property type="component" value="Chromosome I"/>
</dbReference>
<evidence type="ECO:0000259" key="1">
    <source>
        <dbReference type="Pfam" id="PF12728"/>
    </source>
</evidence>
<protein>
    <recommendedName>
        <fullName evidence="1">Helix-turn-helix domain-containing protein</fullName>
    </recommendedName>
</protein>
<dbReference type="EMBL" id="HG934468">
    <property type="protein sequence ID" value="CDN30776.1"/>
    <property type="molecule type" value="Genomic_DNA"/>
</dbReference>